<protein>
    <submittedName>
        <fullName evidence="4">TonB-dependent receptor</fullName>
    </submittedName>
</protein>
<dbReference type="PANTHER" id="PTHR47234">
    <property type="match status" value="1"/>
</dbReference>
<evidence type="ECO:0000256" key="2">
    <source>
        <dbReference type="ARBA" id="ARBA00023136"/>
    </source>
</evidence>
<keyword evidence="4" id="KW-0675">Receptor</keyword>
<sequence>VTGIHAPASLKGYEDVLLSERERLFIEQGGPRSKFTLGFDYVTGALDTDLKVIHYGPQTLGTFDGTAAGVPNAHYEAKTSADLAFTYTINKNTKFTFGGTNIFNVKPTAQDPNETDNGFKYDSVQFGLNGASYFGRLWVKF</sequence>
<proteinExistence type="predicted"/>
<comment type="subcellular location">
    <subcellularLocation>
        <location evidence="1">Cell outer membrane</location>
    </subcellularLocation>
</comment>
<keyword evidence="5" id="KW-1185">Reference proteome</keyword>
<gene>
    <name evidence="4" type="ORF">H3H36_09630</name>
</gene>
<reference evidence="4 5" key="1">
    <citation type="submission" date="2020-07" db="EMBL/GenBank/DDBJ databases">
        <title>Novel species isolated from subtropical streams in China.</title>
        <authorList>
            <person name="Lu H."/>
        </authorList>
    </citation>
    <scope>NUCLEOTIDE SEQUENCE [LARGE SCALE GENOMIC DNA]</scope>
    <source>
        <strain evidence="4 5">FT3S</strain>
    </source>
</reference>
<name>A0A7W2EGV1_9BURK</name>
<accession>A0A7W2EGV1</accession>
<evidence type="ECO:0000256" key="1">
    <source>
        <dbReference type="ARBA" id="ARBA00004442"/>
    </source>
</evidence>
<dbReference type="AlphaFoldDB" id="A0A7W2EGV1"/>
<evidence type="ECO:0000313" key="5">
    <source>
        <dbReference type="Proteomes" id="UP000566711"/>
    </source>
</evidence>
<dbReference type="EMBL" id="JACEZS010000006">
    <property type="protein sequence ID" value="MBA5605621.1"/>
    <property type="molecule type" value="Genomic_DNA"/>
</dbReference>
<dbReference type="Gene3D" id="2.40.170.20">
    <property type="entry name" value="TonB-dependent receptor, beta-barrel domain"/>
    <property type="match status" value="1"/>
</dbReference>
<dbReference type="GO" id="GO:0009279">
    <property type="term" value="C:cell outer membrane"/>
    <property type="evidence" value="ECO:0007669"/>
    <property type="project" value="UniProtKB-SubCell"/>
</dbReference>
<keyword evidence="2" id="KW-0472">Membrane</keyword>
<keyword evidence="3" id="KW-0998">Cell outer membrane</keyword>
<feature type="non-terminal residue" evidence="4">
    <location>
        <position position="1"/>
    </location>
</feature>
<dbReference type="InterPro" id="IPR036942">
    <property type="entry name" value="Beta-barrel_TonB_sf"/>
</dbReference>
<dbReference type="PANTHER" id="PTHR47234:SF3">
    <property type="entry name" value="SECRETIN_TONB SHORT N-TERMINAL DOMAIN-CONTAINING PROTEIN"/>
    <property type="match status" value="1"/>
</dbReference>
<comment type="caution">
    <text evidence="4">The sequence shown here is derived from an EMBL/GenBank/DDBJ whole genome shotgun (WGS) entry which is preliminary data.</text>
</comment>
<evidence type="ECO:0000256" key="3">
    <source>
        <dbReference type="ARBA" id="ARBA00023237"/>
    </source>
</evidence>
<dbReference type="SUPFAM" id="SSF56935">
    <property type="entry name" value="Porins"/>
    <property type="match status" value="1"/>
</dbReference>
<evidence type="ECO:0000313" key="4">
    <source>
        <dbReference type="EMBL" id="MBA5605621.1"/>
    </source>
</evidence>
<organism evidence="4 5">
    <name type="scientific">Rugamonas fusca</name>
    <dbReference type="NCBI Taxonomy" id="2758568"/>
    <lineage>
        <taxon>Bacteria</taxon>
        <taxon>Pseudomonadati</taxon>
        <taxon>Pseudomonadota</taxon>
        <taxon>Betaproteobacteria</taxon>
        <taxon>Burkholderiales</taxon>
        <taxon>Oxalobacteraceae</taxon>
        <taxon>Telluria group</taxon>
        <taxon>Rugamonas</taxon>
    </lineage>
</organism>
<dbReference type="Proteomes" id="UP000566711">
    <property type="component" value="Unassembled WGS sequence"/>
</dbReference>